<dbReference type="EMBL" id="JABDTM020027250">
    <property type="protein sequence ID" value="KAH0810811.1"/>
    <property type="molecule type" value="Genomic_DNA"/>
</dbReference>
<evidence type="ECO:0000256" key="1">
    <source>
        <dbReference type="SAM" id="MobiDB-lite"/>
    </source>
</evidence>
<feature type="compositionally biased region" description="Polar residues" evidence="1">
    <location>
        <begin position="269"/>
        <end position="278"/>
    </location>
</feature>
<gene>
    <name evidence="2" type="ORF">GEV33_011980</name>
</gene>
<comment type="caution">
    <text evidence="2">The sequence shown here is derived from an EMBL/GenBank/DDBJ whole genome shotgun (WGS) entry which is preliminary data.</text>
</comment>
<feature type="compositionally biased region" description="Acidic residues" evidence="1">
    <location>
        <begin position="234"/>
        <end position="266"/>
    </location>
</feature>
<feature type="region of interest" description="Disordered" evidence="1">
    <location>
        <begin position="234"/>
        <end position="283"/>
    </location>
</feature>
<feature type="region of interest" description="Disordered" evidence="1">
    <location>
        <begin position="295"/>
        <end position="317"/>
    </location>
</feature>
<dbReference type="AlphaFoldDB" id="A0A8J6HAM0"/>
<dbReference type="Proteomes" id="UP000719412">
    <property type="component" value="Unassembled WGS sequence"/>
</dbReference>
<feature type="compositionally biased region" description="Acidic residues" evidence="1">
    <location>
        <begin position="8"/>
        <end position="98"/>
    </location>
</feature>
<evidence type="ECO:0000313" key="2">
    <source>
        <dbReference type="EMBL" id="KAH0810811.1"/>
    </source>
</evidence>
<keyword evidence="3" id="KW-1185">Reference proteome</keyword>
<accession>A0A8J6HAM0</accession>
<sequence>MGYYDRDDQNDENDSQESFESETDSYEDESCEEECDDEYCEEESEDECSEEEYEYEESEMEYEDEESETEYDDEGSEEEYQDEESEEEYQDEESDEEYEAHRLNSNQNNPNNDEYWRLRGWSQRPDDWRGSCSKIIEIFLFFAICRAHLRELGPVQTKSAQEKCPHQRLVELTEARGKCLLSQFLLLSLFCKKMSDNLRSRQLNPYDHLFWKCRGYPERPYNWQEILENMGYYDSDDQSDESEYEEYSESETDSYEDEESEEEYEENCLKSNQNNPNNDEYWRLRGWSQRPDDWRERINGNLPQYKPQNQPKKSAPKKINEWWKYGKNVL</sequence>
<organism evidence="2 3">
    <name type="scientific">Tenebrio molitor</name>
    <name type="common">Yellow mealworm beetle</name>
    <dbReference type="NCBI Taxonomy" id="7067"/>
    <lineage>
        <taxon>Eukaryota</taxon>
        <taxon>Metazoa</taxon>
        <taxon>Ecdysozoa</taxon>
        <taxon>Arthropoda</taxon>
        <taxon>Hexapoda</taxon>
        <taxon>Insecta</taxon>
        <taxon>Pterygota</taxon>
        <taxon>Neoptera</taxon>
        <taxon>Endopterygota</taxon>
        <taxon>Coleoptera</taxon>
        <taxon>Polyphaga</taxon>
        <taxon>Cucujiformia</taxon>
        <taxon>Tenebrionidae</taxon>
        <taxon>Tenebrio</taxon>
    </lineage>
</organism>
<name>A0A8J6HAM0_TENMO</name>
<evidence type="ECO:0000313" key="3">
    <source>
        <dbReference type="Proteomes" id="UP000719412"/>
    </source>
</evidence>
<feature type="region of interest" description="Disordered" evidence="1">
    <location>
        <begin position="1"/>
        <end position="109"/>
    </location>
</feature>
<reference evidence="2" key="2">
    <citation type="submission" date="2021-08" db="EMBL/GenBank/DDBJ databases">
        <authorList>
            <person name="Eriksson T."/>
        </authorList>
    </citation>
    <scope>NUCLEOTIDE SEQUENCE</scope>
    <source>
        <strain evidence="2">Stoneville</strain>
        <tissue evidence="2">Whole head</tissue>
    </source>
</reference>
<proteinExistence type="predicted"/>
<protein>
    <submittedName>
        <fullName evidence="2">Uncharacterized protein</fullName>
    </submittedName>
</protein>
<reference evidence="2" key="1">
    <citation type="journal article" date="2020" name="J Insects Food Feed">
        <title>The yellow mealworm (Tenebrio molitor) genome: a resource for the emerging insects as food and feed industry.</title>
        <authorList>
            <person name="Eriksson T."/>
            <person name="Andere A."/>
            <person name="Kelstrup H."/>
            <person name="Emery V."/>
            <person name="Picard C."/>
        </authorList>
    </citation>
    <scope>NUCLEOTIDE SEQUENCE</scope>
    <source>
        <strain evidence="2">Stoneville</strain>
        <tissue evidence="2">Whole head</tissue>
    </source>
</reference>